<dbReference type="EMBL" id="NFZS01000005">
    <property type="protein sequence ID" value="RAO74731.1"/>
    <property type="molecule type" value="Genomic_DNA"/>
</dbReference>
<dbReference type="Proteomes" id="UP000248926">
    <property type="component" value="Unassembled WGS sequence"/>
</dbReference>
<evidence type="ECO:0008006" key="3">
    <source>
        <dbReference type="Google" id="ProtNLM"/>
    </source>
</evidence>
<evidence type="ECO:0000313" key="1">
    <source>
        <dbReference type="EMBL" id="RAO74731.1"/>
    </source>
</evidence>
<dbReference type="OrthoDB" id="5949813at2"/>
<keyword evidence="2" id="KW-1185">Reference proteome</keyword>
<organism evidence="1 2">
    <name type="scientific">Dyella jiangningensis</name>
    <dbReference type="NCBI Taxonomy" id="1379159"/>
    <lineage>
        <taxon>Bacteria</taxon>
        <taxon>Pseudomonadati</taxon>
        <taxon>Pseudomonadota</taxon>
        <taxon>Gammaproteobacteria</taxon>
        <taxon>Lysobacterales</taxon>
        <taxon>Rhodanobacteraceae</taxon>
        <taxon>Dyella</taxon>
    </lineage>
</organism>
<name>A0A328NZW4_9GAMM</name>
<evidence type="ECO:0000313" key="2">
    <source>
        <dbReference type="Proteomes" id="UP000248926"/>
    </source>
</evidence>
<reference evidence="1 2" key="1">
    <citation type="journal article" date="2018" name="Genet. Mol. Biol.">
        <title>The genome sequence of Dyella jiangningensis FCAV SCS01 from a lignocellulose-decomposing microbial consortium metagenome reveals potential for biotechnological applications.</title>
        <authorList>
            <person name="Desiderato J.G."/>
            <person name="Alvarenga D.O."/>
            <person name="Constancio M.T.L."/>
            <person name="Alves L.M.C."/>
            <person name="Varani A.M."/>
        </authorList>
    </citation>
    <scope>NUCLEOTIDE SEQUENCE [LARGE SCALE GENOMIC DNA]</scope>
    <source>
        <strain evidence="1 2">FCAV SCS01</strain>
    </source>
</reference>
<gene>
    <name evidence="1" type="ORF">CA260_18105</name>
</gene>
<accession>A0A328NZW4</accession>
<protein>
    <recommendedName>
        <fullName evidence="3">DUF2884 domain-containing protein</fullName>
    </recommendedName>
</protein>
<sequence length="308" mass="33238">MARHDTWPMLGGGGAAHRAGEPCGLRMDTVLREASGMRTIPIACAMAAGLAFGGMAEAKGYQINDVNCGYSTDYDVSVQPAGIAFSRTDGHPGNVFMHDGQLHVDGREVAVSAADAGRLRQYEQNVRSLMPEVAGIAREGVNIGFAAMRTVLMTFADNESERSEMVGRLDRNRQQALIRIDDTLGKGVWKRHEMDDVIGQGIQSSVSDLVGKVAGAAVTAALSGDESKVAALQARADSLDETIDKEIDGRSDALNRRADALCPRFSALEQLQQQFQFRLQDGSRLKLVTHEDKDNKKLVTAADHVRAD</sequence>
<dbReference type="AlphaFoldDB" id="A0A328NZW4"/>
<dbReference type="InterPro" id="IPR021307">
    <property type="entry name" value="DUF2884"/>
</dbReference>
<proteinExistence type="predicted"/>
<comment type="caution">
    <text evidence="1">The sequence shown here is derived from an EMBL/GenBank/DDBJ whole genome shotgun (WGS) entry which is preliminary data.</text>
</comment>
<dbReference type="Pfam" id="PF11101">
    <property type="entry name" value="DUF2884"/>
    <property type="match status" value="1"/>
</dbReference>